<evidence type="ECO:0000313" key="1">
    <source>
        <dbReference type="EMBL" id="BAJ48234.1"/>
    </source>
</evidence>
<reference evidence="1" key="2">
    <citation type="journal article" date="2011" name="Nucleic Acids Res.">
        <title>Insights into the evolution of Archaea and eukaryotic protein modifier systems revealed by the genome of a novel archaeal group.</title>
        <authorList>
            <person name="Nunoura T."/>
            <person name="Takaki Y."/>
            <person name="Kakuta J."/>
            <person name="Nishi S."/>
            <person name="Sugahara J."/>
            <person name="Kazama H."/>
            <person name="Chee G."/>
            <person name="Hattori M."/>
            <person name="Kanai A."/>
            <person name="Atomi H."/>
            <person name="Takai K."/>
            <person name="Takami H."/>
        </authorList>
    </citation>
    <scope>NUCLEOTIDE SEQUENCE</scope>
</reference>
<dbReference type="EMBL" id="AP011859">
    <property type="protein sequence ID" value="BAJ48234.1"/>
    <property type="molecule type" value="Genomic_DNA"/>
</dbReference>
<gene>
    <name evidence="1" type="ORF">HGMM_F11A11C26</name>
</gene>
<dbReference type="AlphaFoldDB" id="E6N7G5"/>
<organism evidence="1">
    <name type="scientific">Caldiarchaeum subterraneum</name>
    <dbReference type="NCBI Taxonomy" id="311458"/>
    <lineage>
        <taxon>Archaea</taxon>
        <taxon>Nitrososphaerota</taxon>
        <taxon>Candidatus Caldarchaeales</taxon>
        <taxon>Candidatus Caldarchaeaceae</taxon>
        <taxon>Candidatus Caldarchaeum</taxon>
    </lineage>
</organism>
<proteinExistence type="predicted"/>
<protein>
    <recommendedName>
        <fullName evidence="2">DUF4258 domain-containing protein</fullName>
    </recommendedName>
</protein>
<name>E6N7G5_CALS0</name>
<evidence type="ECO:0008006" key="2">
    <source>
        <dbReference type="Google" id="ProtNLM"/>
    </source>
</evidence>
<accession>E6N7G5</accession>
<sequence>MSIVFECRDFVGRRVILWLNNWRHILAKRPWVYEHRAKIIKAVEKPDMVLEGDLGELLAVKWFKGLLEGVYLVVVYRPLNGEGFIVTA</sequence>
<reference evidence="1" key="1">
    <citation type="journal article" date="2005" name="Environ. Microbiol.">
        <title>Genetic and functional properties of uncultivated thermophilic crenarchaeotes from a subsurface gold mine as revealed by analysis of genome fragments.</title>
        <authorList>
            <person name="Nunoura T."/>
            <person name="Hirayama H."/>
            <person name="Takami H."/>
            <person name="Oida H."/>
            <person name="Nishi S."/>
            <person name="Shimamura S."/>
            <person name="Suzuki Y."/>
            <person name="Inagaki F."/>
            <person name="Takai K."/>
            <person name="Nealson K.H."/>
            <person name="Horikoshi K."/>
        </authorList>
    </citation>
    <scope>NUCLEOTIDE SEQUENCE</scope>
</reference>